<dbReference type="SFLD" id="SFLDS00029">
    <property type="entry name" value="Radical_SAM"/>
    <property type="match status" value="1"/>
</dbReference>
<dbReference type="InterPro" id="IPR007197">
    <property type="entry name" value="rSAM"/>
</dbReference>
<feature type="domain" description="Radical SAM core" evidence="10">
    <location>
        <begin position="1"/>
        <end position="238"/>
    </location>
</feature>
<dbReference type="CDD" id="cd01335">
    <property type="entry name" value="Radical_SAM"/>
    <property type="match status" value="1"/>
</dbReference>
<dbReference type="InterPro" id="IPR034505">
    <property type="entry name" value="Coproporphyrinogen-III_oxidase"/>
</dbReference>
<evidence type="ECO:0000313" key="11">
    <source>
        <dbReference type="EMBL" id="SFS82491.1"/>
    </source>
</evidence>
<proteinExistence type="inferred from homology"/>
<dbReference type="GO" id="GO:0005737">
    <property type="term" value="C:cytoplasm"/>
    <property type="evidence" value="ECO:0007669"/>
    <property type="project" value="UniProtKB-SubCell"/>
</dbReference>
<sequence length="390" mass="43819">MVIESPRSIYIHIPFCSHKCHYCDFTAYVVGGQPVDEYLDALDEEMAWTVQETPPETIDTIFIGGGTPTVLDVKQMERLLRSIRRYFPNWSDQMEYTVEANPGTTEKEKLAVMMAGGVNRISFGAQTFRSDLLSNIGRVHSVADIGQSVETARQVGIDNISLDLMFGLPQQSVADMEEAIREGLALKPEHFSVYSLKVEEGTVFHTKLLQGKLPLPSEEDELMMYQLTRERLQTAGYSQYEVSNFAHPGKESRHNATYWKNNAYYGLGAGAHGYTRGVRHVNVKGVGEYIRRCAKGRPIAETLDVSRMEAMENEMILGLRLAEGVQEAHFYDRFGIPLDGVFGKVLTQLQNKNLLENEMGRWFLTEKGLLFGNDVFSAFLGEGIDHGVGR</sequence>
<evidence type="ECO:0000256" key="6">
    <source>
        <dbReference type="ARBA" id="ARBA00023004"/>
    </source>
</evidence>
<dbReference type="InterPro" id="IPR004559">
    <property type="entry name" value="HemW-like"/>
</dbReference>
<dbReference type="OrthoDB" id="9808022at2"/>
<dbReference type="InterPro" id="IPR058240">
    <property type="entry name" value="rSAM_sf"/>
</dbReference>
<dbReference type="SFLD" id="SFLDF00562">
    <property type="entry name" value="HemN-like__clustered_with_heat"/>
    <property type="match status" value="1"/>
</dbReference>
<reference evidence="12" key="1">
    <citation type="submission" date="2016-10" db="EMBL/GenBank/DDBJ databases">
        <authorList>
            <person name="Varghese N."/>
            <person name="Submissions S."/>
        </authorList>
    </citation>
    <scope>NUCLEOTIDE SEQUENCE [LARGE SCALE GENOMIC DNA]</scope>
    <source>
        <strain evidence="12">DSM 45789</strain>
    </source>
</reference>
<dbReference type="Proteomes" id="UP000198660">
    <property type="component" value="Unassembled WGS sequence"/>
</dbReference>
<keyword evidence="6 9" id="KW-0408">Iron</keyword>
<keyword evidence="7 9" id="KW-0411">Iron-sulfur</keyword>
<dbReference type="SUPFAM" id="SSF102114">
    <property type="entry name" value="Radical SAM enzymes"/>
    <property type="match status" value="1"/>
</dbReference>
<evidence type="ECO:0000256" key="3">
    <source>
        <dbReference type="ARBA" id="ARBA00022617"/>
    </source>
</evidence>
<keyword evidence="5 9" id="KW-0479">Metal-binding</keyword>
<evidence type="ECO:0000256" key="1">
    <source>
        <dbReference type="ARBA" id="ARBA00006100"/>
    </source>
</evidence>
<evidence type="ECO:0000256" key="8">
    <source>
        <dbReference type="ARBA" id="ARBA00023186"/>
    </source>
</evidence>
<dbReference type="InterPro" id="IPR006638">
    <property type="entry name" value="Elp3/MiaA/NifB-like_rSAM"/>
</dbReference>
<dbReference type="RefSeq" id="WP_091837683.1">
    <property type="nucleotide sequence ID" value="NZ_FPAA01000008.1"/>
</dbReference>
<evidence type="ECO:0000313" key="12">
    <source>
        <dbReference type="Proteomes" id="UP000198660"/>
    </source>
</evidence>
<evidence type="ECO:0000256" key="9">
    <source>
        <dbReference type="RuleBase" id="RU364116"/>
    </source>
</evidence>
<keyword evidence="4 9" id="KW-0949">S-adenosyl-L-methionine</keyword>
<keyword evidence="8 9" id="KW-0143">Chaperone</keyword>
<dbReference type="InterPro" id="IPR010723">
    <property type="entry name" value="HemN_C"/>
</dbReference>
<dbReference type="PROSITE" id="PS51918">
    <property type="entry name" value="RADICAL_SAM"/>
    <property type="match status" value="1"/>
</dbReference>
<evidence type="ECO:0000256" key="5">
    <source>
        <dbReference type="ARBA" id="ARBA00022723"/>
    </source>
</evidence>
<dbReference type="AlphaFoldDB" id="A0A1I6SZS5"/>
<keyword evidence="12" id="KW-1185">Reference proteome</keyword>
<gene>
    <name evidence="11" type="ORF">SAMN05444972_108163</name>
</gene>
<dbReference type="PANTHER" id="PTHR13932">
    <property type="entry name" value="COPROPORPHYRINIGEN III OXIDASE"/>
    <property type="match status" value="1"/>
</dbReference>
<keyword evidence="3 9" id="KW-0349">Heme</keyword>
<dbReference type="Pfam" id="PF04055">
    <property type="entry name" value="Radical_SAM"/>
    <property type="match status" value="1"/>
</dbReference>
<dbReference type="Gene3D" id="3.20.20.70">
    <property type="entry name" value="Aldolase class I"/>
    <property type="match status" value="1"/>
</dbReference>
<evidence type="ECO:0000256" key="2">
    <source>
        <dbReference type="ARBA" id="ARBA00017228"/>
    </source>
</evidence>
<dbReference type="NCBIfam" id="TIGR00539">
    <property type="entry name" value="hemN_rel"/>
    <property type="match status" value="1"/>
</dbReference>
<dbReference type="GO" id="GO:0046872">
    <property type="term" value="F:metal ion binding"/>
    <property type="evidence" value="ECO:0007669"/>
    <property type="project" value="UniProtKB-UniRule"/>
</dbReference>
<comment type="similarity">
    <text evidence="1">Belongs to the anaerobic coproporphyrinogen-III oxidase family. HemW subfamily.</text>
</comment>
<dbReference type="EMBL" id="FPAA01000008">
    <property type="protein sequence ID" value="SFS82491.1"/>
    <property type="molecule type" value="Genomic_DNA"/>
</dbReference>
<dbReference type="SMART" id="SM00729">
    <property type="entry name" value="Elp3"/>
    <property type="match status" value="1"/>
</dbReference>
<keyword evidence="9" id="KW-0963">Cytoplasm</keyword>
<dbReference type="GO" id="GO:0051539">
    <property type="term" value="F:4 iron, 4 sulfur cluster binding"/>
    <property type="evidence" value="ECO:0007669"/>
    <property type="project" value="UniProtKB-UniRule"/>
</dbReference>
<protein>
    <recommendedName>
        <fullName evidence="2 9">Heme chaperone HemW</fullName>
    </recommendedName>
</protein>
<keyword evidence="9" id="KW-0004">4Fe-4S</keyword>
<dbReference type="InterPro" id="IPR013785">
    <property type="entry name" value="Aldolase_TIM"/>
</dbReference>
<accession>A0A1I6SZS5</accession>
<dbReference type="GO" id="GO:0006779">
    <property type="term" value="P:porphyrin-containing compound biosynthetic process"/>
    <property type="evidence" value="ECO:0007669"/>
    <property type="project" value="InterPro"/>
</dbReference>
<evidence type="ECO:0000256" key="7">
    <source>
        <dbReference type="ARBA" id="ARBA00023014"/>
    </source>
</evidence>
<comment type="subcellular location">
    <subcellularLocation>
        <location evidence="9">Cytoplasm</location>
    </subcellularLocation>
</comment>
<evidence type="ECO:0000259" key="10">
    <source>
        <dbReference type="PROSITE" id="PS51918"/>
    </source>
</evidence>
<name>A0A1I6SZS5_9BACL</name>
<dbReference type="GO" id="GO:0004109">
    <property type="term" value="F:coproporphyrinogen oxidase activity"/>
    <property type="evidence" value="ECO:0007669"/>
    <property type="project" value="InterPro"/>
</dbReference>
<dbReference type="Pfam" id="PF06969">
    <property type="entry name" value="HemN_C"/>
    <property type="match status" value="1"/>
</dbReference>
<organism evidence="11 12">
    <name type="scientific">Marininema halotolerans</name>
    <dbReference type="NCBI Taxonomy" id="1155944"/>
    <lineage>
        <taxon>Bacteria</taxon>
        <taxon>Bacillati</taxon>
        <taxon>Bacillota</taxon>
        <taxon>Bacilli</taxon>
        <taxon>Bacillales</taxon>
        <taxon>Thermoactinomycetaceae</taxon>
        <taxon>Marininema</taxon>
    </lineage>
</organism>
<dbReference type="SFLD" id="SFLDF00288">
    <property type="entry name" value="HemN-like__clustered_with_nucl"/>
    <property type="match status" value="1"/>
</dbReference>
<dbReference type="SFLD" id="SFLDG01065">
    <property type="entry name" value="anaerobic_coproporphyrinogen-I"/>
    <property type="match status" value="1"/>
</dbReference>
<dbReference type="PANTHER" id="PTHR13932:SF5">
    <property type="entry name" value="RADICAL S-ADENOSYL METHIONINE DOMAIN-CONTAINING PROTEIN 1, MITOCHONDRIAL"/>
    <property type="match status" value="1"/>
</dbReference>
<evidence type="ECO:0000256" key="4">
    <source>
        <dbReference type="ARBA" id="ARBA00022691"/>
    </source>
</evidence>
<dbReference type="SFLD" id="SFLDG01082">
    <property type="entry name" value="B12-binding_domain_containing"/>
    <property type="match status" value="1"/>
</dbReference>
<comment type="function">
    <text evidence="9">Probably acts as a heme chaperone, transferring heme to an unknown acceptor. Binds one molecule of heme per monomer, possibly covalently. Binds 1 [4Fe-4S] cluster. The cluster is coordinated with 3 cysteines and an exchangeable S-adenosyl-L-methionine.</text>
</comment>